<dbReference type="Proteomes" id="UP000253941">
    <property type="component" value="Unassembled WGS sequence"/>
</dbReference>
<organism evidence="3 4">
    <name type="scientific">Ferruginivarius sediminum</name>
    <dbReference type="NCBI Taxonomy" id="2661937"/>
    <lineage>
        <taxon>Bacteria</taxon>
        <taxon>Pseudomonadati</taxon>
        <taxon>Pseudomonadota</taxon>
        <taxon>Alphaproteobacteria</taxon>
        <taxon>Rhodospirillales</taxon>
        <taxon>Rhodospirillaceae</taxon>
        <taxon>Ferruginivarius</taxon>
    </lineage>
</organism>
<accession>A0A369TC51</accession>
<dbReference type="GO" id="GO:0015871">
    <property type="term" value="P:choline transport"/>
    <property type="evidence" value="ECO:0007669"/>
    <property type="project" value="InterPro"/>
</dbReference>
<evidence type="ECO:0000256" key="1">
    <source>
        <dbReference type="SAM" id="SignalP"/>
    </source>
</evidence>
<evidence type="ECO:0000313" key="4">
    <source>
        <dbReference type="Proteomes" id="UP000253941"/>
    </source>
</evidence>
<dbReference type="GO" id="GO:0022857">
    <property type="term" value="F:transmembrane transporter activity"/>
    <property type="evidence" value="ECO:0007669"/>
    <property type="project" value="InterPro"/>
</dbReference>
<dbReference type="GO" id="GO:0043190">
    <property type="term" value="C:ATP-binding cassette (ABC) transporter complex"/>
    <property type="evidence" value="ECO:0007669"/>
    <property type="project" value="InterPro"/>
</dbReference>
<evidence type="ECO:0000313" key="3">
    <source>
        <dbReference type="EMBL" id="RDD62903.1"/>
    </source>
</evidence>
<feature type="domain" description="ABC-type glycine betaine transport system substrate-binding" evidence="2">
    <location>
        <begin position="29"/>
        <end position="273"/>
    </location>
</feature>
<dbReference type="CDD" id="cd13640">
    <property type="entry name" value="PBP2_ChoX"/>
    <property type="match status" value="1"/>
</dbReference>
<feature type="signal peptide" evidence="1">
    <location>
        <begin position="1"/>
        <end position="21"/>
    </location>
</feature>
<dbReference type="Gene3D" id="3.40.190.100">
    <property type="entry name" value="Glycine betaine-binding periplasmic protein, domain 2"/>
    <property type="match status" value="1"/>
</dbReference>
<dbReference type="InterPro" id="IPR017783">
    <property type="entry name" value="ABC_choline_sub-bd"/>
</dbReference>
<reference evidence="3 4" key="1">
    <citation type="submission" date="2018-07" db="EMBL/GenBank/DDBJ databases">
        <title>Venubactetium sediminum gen. nov., sp. nov., isolated from a marine solar saltern.</title>
        <authorList>
            <person name="Wang S."/>
        </authorList>
    </citation>
    <scope>NUCLEOTIDE SEQUENCE [LARGE SCALE GENOMIC DNA]</scope>
    <source>
        <strain evidence="3 4">WD2A32</strain>
    </source>
</reference>
<name>A0A369TC51_9PROT</name>
<dbReference type="EMBL" id="QPMH01000004">
    <property type="protein sequence ID" value="RDD62903.1"/>
    <property type="molecule type" value="Genomic_DNA"/>
</dbReference>
<feature type="chain" id="PRO_5016960041" evidence="1">
    <location>
        <begin position="22"/>
        <end position="323"/>
    </location>
</feature>
<keyword evidence="4" id="KW-1185">Reference proteome</keyword>
<proteinExistence type="predicted"/>
<gene>
    <name evidence="3" type="ORF">DRB17_06245</name>
</gene>
<dbReference type="GO" id="GO:0042597">
    <property type="term" value="C:periplasmic space"/>
    <property type="evidence" value="ECO:0007669"/>
    <property type="project" value="InterPro"/>
</dbReference>
<dbReference type="AlphaFoldDB" id="A0A369TC51"/>
<dbReference type="GO" id="GO:0033265">
    <property type="term" value="F:choline binding"/>
    <property type="evidence" value="ECO:0007669"/>
    <property type="project" value="InterPro"/>
</dbReference>
<sequence>MKRCLATCAVALMAAPAASQAAGDPEACKTVRLEQVNWTGVTAKTETLAWMLEQLGYETENVTASVPIMFQSLANNDRDAFLGLWLPTQHSMVEAFMKKGQIDIVAKNLENAKYTLAVQDYVYEAGVRHFSDLDKYKEKFEGKIHGIEAGNDGNQLILDMIADDAYGLADWELVPSSEAGMLTHVRRSLPKKGWDVWLGWEPHPMNLNIDMKFLDGGEDYFGPNKGGATVYTLTRTGYAWECPNVGQLLENYQFTLDEQNMMGDFVINQDMTYLEAGQKLIREKPELLDRWFSRGGTYASTGVSTFDGGSKAKAVVAEALGIE</sequence>
<dbReference type="InterPro" id="IPR007210">
    <property type="entry name" value="ABC_Gly_betaine_transp_sub-bd"/>
</dbReference>
<evidence type="ECO:0000259" key="2">
    <source>
        <dbReference type="Pfam" id="PF04069"/>
    </source>
</evidence>
<protein>
    <submittedName>
        <fullName evidence="3">Glycine/betaine ABC transporter substrate-binding protein</fullName>
    </submittedName>
</protein>
<dbReference type="Gene3D" id="3.40.190.10">
    <property type="entry name" value="Periplasmic binding protein-like II"/>
    <property type="match status" value="1"/>
</dbReference>
<keyword evidence="1" id="KW-0732">Signal</keyword>
<comment type="caution">
    <text evidence="3">The sequence shown here is derived from an EMBL/GenBank/DDBJ whole genome shotgun (WGS) entry which is preliminary data.</text>
</comment>
<dbReference type="Pfam" id="PF04069">
    <property type="entry name" value="OpuAC"/>
    <property type="match status" value="1"/>
</dbReference>
<dbReference type="SUPFAM" id="SSF53850">
    <property type="entry name" value="Periplasmic binding protein-like II"/>
    <property type="match status" value="1"/>
</dbReference>